<dbReference type="Proteomes" id="UP000317155">
    <property type="component" value="Unassembled WGS sequence"/>
</dbReference>
<organism evidence="1 2">
    <name type="scientific">Trichloromonas acetexigens</name>
    <dbReference type="NCBI Taxonomy" id="38815"/>
    <lineage>
        <taxon>Bacteria</taxon>
        <taxon>Pseudomonadati</taxon>
        <taxon>Thermodesulfobacteriota</taxon>
        <taxon>Desulfuromonadia</taxon>
        <taxon>Desulfuromonadales</taxon>
        <taxon>Trichloromonadaceae</taxon>
        <taxon>Trichloromonas</taxon>
    </lineage>
</organism>
<gene>
    <name evidence="1" type="ORF">FL622_05595</name>
</gene>
<dbReference type="AlphaFoldDB" id="A0A550JHH0"/>
<evidence type="ECO:0000313" key="1">
    <source>
        <dbReference type="EMBL" id="TRO82658.1"/>
    </source>
</evidence>
<dbReference type="RefSeq" id="WP_092056859.1">
    <property type="nucleotide sequence ID" value="NZ_FOJJ01000023.1"/>
</dbReference>
<reference evidence="1 2" key="1">
    <citation type="submission" date="2019-07" db="EMBL/GenBank/DDBJ databases">
        <title>Insights of Desulfuromonas acetexigens electromicrobiology.</title>
        <authorList>
            <person name="Katuri K."/>
            <person name="Sapireddy V."/>
            <person name="Shaw D.R."/>
            <person name="Saikaly P."/>
        </authorList>
    </citation>
    <scope>NUCLEOTIDE SEQUENCE [LARGE SCALE GENOMIC DNA]</scope>
    <source>
        <strain evidence="1 2">2873</strain>
    </source>
</reference>
<proteinExistence type="predicted"/>
<keyword evidence="2" id="KW-1185">Reference proteome</keyword>
<evidence type="ECO:0000313" key="2">
    <source>
        <dbReference type="Proteomes" id="UP000317155"/>
    </source>
</evidence>
<protein>
    <submittedName>
        <fullName evidence="1">Uncharacterized protein</fullName>
    </submittedName>
</protein>
<name>A0A550JHH0_9BACT</name>
<comment type="caution">
    <text evidence="1">The sequence shown here is derived from an EMBL/GenBank/DDBJ whole genome shotgun (WGS) entry which is preliminary data.</text>
</comment>
<sequence>MPIPLPILDDRRFDDLSEELRALIPRYCPEWTDHNPSDPGITLLELFAWLGESLIYRLDRIPEASLRQLLALLRPEAEAANDRARAIEDLRALVLADLETPWRAVTADDFEFLVTRAFADRVARVRCLPDTDLDAAPAGQNRPGHVSLVVVPRVANPDPATLSALLTSILAFLDERRLITCRLHAAPPGWVDVAVSARVVRAPGSAATDVTTAILARLQTFFAPVGDGSASSGWPFGKDVHLSEVAAALEGVAGVDHVKHLCLFQVDAGAIGPRTQVVPVPPNSLVRFTAAQSEIISDL</sequence>
<dbReference type="OrthoDB" id="9796131at2"/>
<dbReference type="EMBL" id="VJVV01000003">
    <property type="protein sequence ID" value="TRO82658.1"/>
    <property type="molecule type" value="Genomic_DNA"/>
</dbReference>
<accession>A0A550JHH0</accession>